<dbReference type="InterPro" id="IPR036322">
    <property type="entry name" value="WD40_repeat_dom_sf"/>
</dbReference>
<dbReference type="OrthoDB" id="1935146at2759"/>
<dbReference type="EMBL" id="FO082050">
    <property type="protein sequence ID" value="CCE82574.1"/>
    <property type="molecule type" value="Genomic_DNA"/>
</dbReference>
<keyword evidence="4" id="KW-0677">Repeat</keyword>
<evidence type="ECO:0000256" key="3">
    <source>
        <dbReference type="ARBA" id="ARBA00022574"/>
    </source>
</evidence>
<comment type="subcellular location">
    <subcellularLocation>
        <location evidence="1">Nucleus</location>
        <location evidence="1">Nucleolus</location>
    </subcellularLocation>
</comment>
<reference evidence="9 10" key="1">
    <citation type="journal article" date="2012" name="G3 (Bethesda)">
        <title>Pichia sorbitophila, an interspecies yeast hybrid reveals early steps of genome resolution following polyploidization.</title>
        <authorList>
            <person name="Leh Louis V."/>
            <person name="Despons L."/>
            <person name="Friedrich A."/>
            <person name="Martin T."/>
            <person name="Durrens P."/>
            <person name="Casaregola S."/>
            <person name="Neuveglise C."/>
            <person name="Fairhead C."/>
            <person name="Marck C."/>
            <person name="Cruz J.A."/>
            <person name="Straub M.L."/>
            <person name="Kugler V."/>
            <person name="Sacerdot C."/>
            <person name="Uzunov Z."/>
            <person name="Thierry A."/>
            <person name="Weiss S."/>
            <person name="Bleykasten C."/>
            <person name="De Montigny J."/>
            <person name="Jacques N."/>
            <person name="Jung P."/>
            <person name="Lemaire M."/>
            <person name="Mallet S."/>
            <person name="Morel G."/>
            <person name="Richard G.F."/>
            <person name="Sarkar A."/>
            <person name="Savel G."/>
            <person name="Schacherer J."/>
            <person name="Seret M.L."/>
            <person name="Talla E."/>
            <person name="Samson G."/>
            <person name="Jubin C."/>
            <person name="Poulain J."/>
            <person name="Vacherie B."/>
            <person name="Barbe V."/>
            <person name="Pelletier E."/>
            <person name="Sherman D.J."/>
            <person name="Westhof E."/>
            <person name="Weissenbach J."/>
            <person name="Baret P.V."/>
            <person name="Wincker P."/>
            <person name="Gaillardin C."/>
            <person name="Dujon B."/>
            <person name="Souciet J.L."/>
        </authorList>
    </citation>
    <scope>NUCLEOTIDE SEQUENCE [LARGE SCALE GENOMIC DNA]</scope>
    <source>
        <strain evidence="10">ATCC MYA-4447 / BCRC 22081 / CBS 7064 / NBRC 10061 / NRRL Y-12695</strain>
    </source>
</reference>
<dbReference type="Gene3D" id="2.130.10.10">
    <property type="entry name" value="YVTN repeat-like/Quinoprotein amine dehydrogenase"/>
    <property type="match status" value="1"/>
</dbReference>
<dbReference type="HOGENOM" id="CLU_011055_1_0_1"/>
<dbReference type="InterPro" id="IPR045161">
    <property type="entry name" value="Utp18"/>
</dbReference>
<evidence type="ECO:0000313" key="9">
    <source>
        <dbReference type="EMBL" id="CCE82574.1"/>
    </source>
</evidence>
<dbReference type="InterPro" id="IPR001680">
    <property type="entry name" value="WD40_rpt"/>
</dbReference>
<gene>
    <name evidence="9" type="primary">Piso0_002305</name>
    <name evidence="9" type="ORF">GNLVRS01_PISO0J09139g</name>
</gene>
<feature type="region of interest" description="Disordered" evidence="8">
    <location>
        <begin position="44"/>
        <end position="125"/>
    </location>
</feature>
<dbReference type="SUPFAM" id="SSF50978">
    <property type="entry name" value="WD40 repeat-like"/>
    <property type="match status" value="1"/>
</dbReference>
<feature type="repeat" description="WD" evidence="7">
    <location>
        <begin position="536"/>
        <end position="565"/>
    </location>
</feature>
<dbReference type="FunFam" id="2.130.10.10:FF:000660">
    <property type="entry name" value="U3 snoRNP protein"/>
    <property type="match status" value="1"/>
</dbReference>
<dbReference type="InParanoid" id="G8YC93"/>
<name>G8YC93_PICSO</name>
<feature type="compositionally biased region" description="Acidic residues" evidence="8">
    <location>
        <begin position="47"/>
        <end position="82"/>
    </location>
</feature>
<dbReference type="PROSITE" id="PS50082">
    <property type="entry name" value="WD_REPEATS_2"/>
    <property type="match status" value="1"/>
</dbReference>
<dbReference type="SMART" id="SM00320">
    <property type="entry name" value="WD40"/>
    <property type="match status" value="5"/>
</dbReference>
<dbReference type="STRING" id="559304.G8YC93"/>
<proteinExistence type="inferred from homology"/>
<evidence type="ECO:0000256" key="1">
    <source>
        <dbReference type="ARBA" id="ARBA00004604"/>
    </source>
</evidence>
<dbReference type="PANTHER" id="PTHR18359">
    <property type="entry name" value="WD-REPEAT PROTEIN-RELATED"/>
    <property type="match status" value="1"/>
</dbReference>
<dbReference type="GO" id="GO:0032040">
    <property type="term" value="C:small-subunit processome"/>
    <property type="evidence" value="ECO:0007669"/>
    <property type="project" value="TreeGrafter"/>
</dbReference>
<keyword evidence="3 7" id="KW-0853">WD repeat</keyword>
<accession>G8YC93</accession>
<protein>
    <submittedName>
        <fullName evidence="9">Piso0_002305 protein</fullName>
    </submittedName>
</protein>
<dbReference type="InterPro" id="IPR015943">
    <property type="entry name" value="WD40/YVTN_repeat-like_dom_sf"/>
</dbReference>
<organism evidence="9 10">
    <name type="scientific">Pichia sorbitophila (strain ATCC MYA-4447 / BCRC 22081 / CBS 7064 / NBRC 10061 / NRRL Y-12695)</name>
    <name type="common">Hybrid yeast</name>
    <dbReference type="NCBI Taxonomy" id="559304"/>
    <lineage>
        <taxon>Eukaryota</taxon>
        <taxon>Fungi</taxon>
        <taxon>Dikarya</taxon>
        <taxon>Ascomycota</taxon>
        <taxon>Saccharomycotina</taxon>
        <taxon>Pichiomycetes</taxon>
        <taxon>Debaryomycetaceae</taxon>
        <taxon>Millerozyma</taxon>
    </lineage>
</organism>
<evidence type="ECO:0000313" key="10">
    <source>
        <dbReference type="Proteomes" id="UP000005222"/>
    </source>
</evidence>
<dbReference type="OMA" id="KIRMWEI"/>
<evidence type="ECO:0000256" key="7">
    <source>
        <dbReference type="PROSITE-ProRule" id="PRU00221"/>
    </source>
</evidence>
<feature type="compositionally biased region" description="Acidic residues" evidence="8">
    <location>
        <begin position="95"/>
        <end position="125"/>
    </location>
</feature>
<feature type="compositionally biased region" description="Acidic residues" evidence="8">
    <location>
        <begin position="180"/>
        <end position="200"/>
    </location>
</feature>
<keyword evidence="10" id="KW-1185">Reference proteome</keyword>
<dbReference type="Proteomes" id="UP000005222">
    <property type="component" value="Chromosome J"/>
</dbReference>
<dbReference type="Pfam" id="PF00400">
    <property type="entry name" value="WD40"/>
    <property type="match status" value="2"/>
</dbReference>
<keyword evidence="5" id="KW-0539">Nucleus</keyword>
<dbReference type="eggNOG" id="KOG2055">
    <property type="taxonomic scope" value="Eukaryota"/>
</dbReference>
<evidence type="ECO:0000256" key="4">
    <source>
        <dbReference type="ARBA" id="ARBA00022737"/>
    </source>
</evidence>
<evidence type="ECO:0000256" key="8">
    <source>
        <dbReference type="SAM" id="MobiDB-lite"/>
    </source>
</evidence>
<evidence type="ECO:0000256" key="2">
    <source>
        <dbReference type="ARBA" id="ARBA00022552"/>
    </source>
</evidence>
<comment type="similarity">
    <text evidence="6">Belongs to the WD repeat UTP18 family.</text>
</comment>
<keyword evidence="2" id="KW-0698">rRNA processing</keyword>
<evidence type="ECO:0000256" key="6">
    <source>
        <dbReference type="ARBA" id="ARBA00025767"/>
    </source>
</evidence>
<evidence type="ECO:0000256" key="5">
    <source>
        <dbReference type="ARBA" id="ARBA00023242"/>
    </source>
</evidence>
<dbReference type="GO" id="GO:0034388">
    <property type="term" value="C:Pwp2p-containing subcomplex of 90S preribosome"/>
    <property type="evidence" value="ECO:0007669"/>
    <property type="project" value="TreeGrafter"/>
</dbReference>
<sequence>MVKNRDGDEVEIPPKDEEEKMLEKLVFGDSEGFETNLRKLDNLYDYSSDEQEDEANVFDQPEGDIENPSDEALDEVQDEDLFFFDTQGDSKKNEDDMDVDGSSDEENDSLSDSETDEEKADVWEDSDEDRFNISLINSDKLKKLRKEVTDTTIDGKSYIRRLRSQFEKIYPKPKWIENYENEANSDSEDSAYENTDDEDDGRSKSDTNAVLDILSKSPQYLISKQLKLISPNKISISRLKDANHAKRAKSAIQCLSFHLTHSLLLTGGFDRTLRIYHIDGKNNNFLTSLHLRNTPISSCYFSPLNSDKNSNLVFAAGRRRYMNKWNLSSGEVEKISRMYGHEKYQRSMEYFKVSPKGTYIGMTGGSGWCNLLNGSSGQWVNGFKIDGTIVDFEFSYDESFMVVINSAGEIWEFALSEKSTDGKMQNEVIRRWSDDSGIGITKIKLGGAKSRWLAVGTNNGVVNVYDRSTFTPDKNPKPIKSVENLVTTISTLQFSSDGQILCVASRAKRDALRLVHIPTCSVYSNWPTSGTPLGRVTAAAFSPNNEVLAIGNEGGKVTLWRLNHY</sequence>
<dbReference type="GO" id="GO:0006364">
    <property type="term" value="P:rRNA processing"/>
    <property type="evidence" value="ECO:0007669"/>
    <property type="project" value="UniProtKB-KW"/>
</dbReference>
<feature type="region of interest" description="Disordered" evidence="8">
    <location>
        <begin position="180"/>
        <end position="205"/>
    </location>
</feature>
<dbReference type="AlphaFoldDB" id="G8YC93"/>
<dbReference type="FunCoup" id="G8YC93">
    <property type="interactions" value="1790"/>
</dbReference>
<dbReference type="PANTHER" id="PTHR18359:SF0">
    <property type="entry name" value="U3 SMALL NUCLEOLAR RNA-ASSOCIATED PROTEIN 18 HOMOLOG"/>
    <property type="match status" value="1"/>
</dbReference>